<dbReference type="Proteomes" id="UP000663618">
    <property type="component" value="Chromosome"/>
</dbReference>
<evidence type="ECO:0000256" key="2">
    <source>
        <dbReference type="ARBA" id="ARBA00022729"/>
    </source>
</evidence>
<evidence type="ECO:0000256" key="4">
    <source>
        <dbReference type="ARBA" id="ARBA00023139"/>
    </source>
</evidence>
<proteinExistence type="predicted"/>
<dbReference type="EMBL" id="CABWKE010000001">
    <property type="protein sequence ID" value="VWQ26948.1"/>
    <property type="molecule type" value="Genomic_DNA"/>
</dbReference>
<evidence type="ECO:0000313" key="13">
    <source>
        <dbReference type="Proteomes" id="UP000494270"/>
    </source>
</evidence>
<reference evidence="8 11" key="1">
    <citation type="submission" date="2019-04" db="EMBL/GenBank/DDBJ databases">
        <title>Genome Announcement To Ensure Probiotic Safety of Bifidobacterium longum subsp infantis UBBI-01.</title>
        <authorList>
            <person name="Sulthana A."/>
            <person name="Lakshmi S.G."/>
            <person name="Madempudi R.S."/>
        </authorList>
    </citation>
    <scope>NUCLEOTIDE SEQUENCE [LARGE SCALE GENOMIC DNA]</scope>
    <source>
        <strain evidence="8 11">UBBI-01</strain>
    </source>
</reference>
<accession>A0A4S5BDU5</accession>
<keyword evidence="5" id="KW-0449">Lipoprotein</keyword>
<evidence type="ECO:0000313" key="9">
    <source>
        <dbReference type="EMBL" id="VWQ26948.1"/>
    </source>
</evidence>
<feature type="signal peptide" evidence="6">
    <location>
        <begin position="1"/>
        <end position="25"/>
    </location>
</feature>
<evidence type="ECO:0000313" key="7">
    <source>
        <dbReference type="EMBL" id="QSP97984.1"/>
    </source>
</evidence>
<dbReference type="InterPro" id="IPR050490">
    <property type="entry name" value="Bact_solute-bd_prot1"/>
</dbReference>
<name>A0A4S5BDU5_BIFLI</name>
<evidence type="ECO:0000256" key="5">
    <source>
        <dbReference type="ARBA" id="ARBA00023288"/>
    </source>
</evidence>
<evidence type="ECO:0000256" key="6">
    <source>
        <dbReference type="SAM" id="SignalP"/>
    </source>
</evidence>
<dbReference type="EMBL" id="SSWL01000002">
    <property type="protein sequence ID" value="THJ30424.1"/>
    <property type="molecule type" value="Genomic_DNA"/>
</dbReference>
<dbReference type="InterPro" id="IPR006059">
    <property type="entry name" value="SBP"/>
</dbReference>
<dbReference type="PROSITE" id="PS51257">
    <property type="entry name" value="PROKAR_LIPOPROTEIN"/>
    <property type="match status" value="1"/>
</dbReference>
<organism evidence="8 11">
    <name type="scientific">Bifidobacterium longum subsp. infantis</name>
    <dbReference type="NCBI Taxonomy" id="1682"/>
    <lineage>
        <taxon>Bacteria</taxon>
        <taxon>Bacillati</taxon>
        <taxon>Actinomycetota</taxon>
        <taxon>Actinomycetes</taxon>
        <taxon>Bifidobacteriales</taxon>
        <taxon>Bifidobacteriaceae</taxon>
        <taxon>Bifidobacterium</taxon>
    </lineage>
</organism>
<reference evidence="12 13" key="2">
    <citation type="submission" date="2019-10" db="EMBL/GenBank/DDBJ databases">
        <authorList>
            <consortium name="Melissa Lawson"/>
            <person name="O'neill I."/>
        </authorList>
    </citation>
    <scope>NUCLEOTIDE SEQUENCE [LARGE SCALE GENOMIC DNA]</scope>
    <source>
        <strain evidence="10">LH_664</strain>
        <strain evidence="9">LH_665</strain>
    </source>
</reference>
<keyword evidence="1" id="KW-1003">Cell membrane</keyword>
<keyword evidence="3" id="KW-0472">Membrane</keyword>
<dbReference type="SUPFAM" id="SSF53850">
    <property type="entry name" value="Periplasmic binding protein-like II"/>
    <property type="match status" value="1"/>
</dbReference>
<dbReference type="PANTHER" id="PTHR43649">
    <property type="entry name" value="ARABINOSE-BINDING PROTEIN-RELATED"/>
    <property type="match status" value="1"/>
</dbReference>
<dbReference type="Proteomes" id="UP000306697">
    <property type="component" value="Unassembled WGS sequence"/>
</dbReference>
<reference evidence="7" key="3">
    <citation type="submission" date="2021-03" db="EMBL/GenBank/DDBJ databases">
        <title>Genome sequencing of Bifidobacterium longum subsp. infantis JCM 7009.</title>
        <authorList>
            <person name="Kim J."/>
        </authorList>
    </citation>
    <scope>NUCLEOTIDE SEQUENCE</scope>
    <source>
        <strain evidence="7">JCM 7009</strain>
    </source>
</reference>
<dbReference type="EMBL" id="CP071248">
    <property type="protein sequence ID" value="QSP97984.1"/>
    <property type="molecule type" value="Genomic_DNA"/>
</dbReference>
<evidence type="ECO:0000313" key="8">
    <source>
        <dbReference type="EMBL" id="THJ30424.1"/>
    </source>
</evidence>
<dbReference type="CDD" id="cd13585">
    <property type="entry name" value="PBP2_TMBP_like"/>
    <property type="match status" value="1"/>
</dbReference>
<protein>
    <submittedName>
        <fullName evidence="9 10">Arabinose-binding protein</fullName>
    </submittedName>
    <submittedName>
        <fullName evidence="8">Sugar ABC transporter substrate-binding protein</fullName>
    </submittedName>
</protein>
<feature type="chain" id="PRO_5044399936" evidence="6">
    <location>
        <begin position="26"/>
        <end position="434"/>
    </location>
</feature>
<dbReference type="RefSeq" id="WP_065436563.1">
    <property type="nucleotide sequence ID" value="NZ_BCYF01000105.1"/>
</dbReference>
<sequence length="434" mass="47224">MRNGRKVGSAIIAIGVAASMLTMTACGTAGENDNASQSNGKIQLTFTGWVPGIESAVDLWNKNNPNIHVNFKRIASESRKNYSTLIEAGTAGDILQMSAFEMIDYVIDQQIMDISKYVGDKKDLFTDGTWSTVSINGGIYGIPQDSAPTAFMYRKDIFEQYGVRAPKTWDEYLVAARKLHKANPNVYIAAFTPNVIDFFESEFLQEGGSWYTVADDTWKVTLDSPQTRKIAERYQTLLDEGLVKTMEGSTPEFWSAVNNGEIASFNYLPWFTTILKEHAPDLSGKWAIAQSPSDSGNGPWSDDGGGANVITKNCKYPEQAAKFITWLNSDPESVDILITKGGLFPAAKTGLKSSEMVAKSDYFGGQPLYEKFIESANNLNTKGGIGGPAIGVGHTALKDEFGKVGNGEETFKEALTNTSAKLKKAAVDKGLSVQ</sequence>
<evidence type="ECO:0000313" key="12">
    <source>
        <dbReference type="Proteomes" id="UP000494179"/>
    </source>
</evidence>
<evidence type="ECO:0000256" key="1">
    <source>
        <dbReference type="ARBA" id="ARBA00022475"/>
    </source>
</evidence>
<dbReference type="Pfam" id="PF01547">
    <property type="entry name" value="SBP_bac_1"/>
    <property type="match status" value="1"/>
</dbReference>
<evidence type="ECO:0000313" key="11">
    <source>
        <dbReference type="Proteomes" id="UP000306697"/>
    </source>
</evidence>
<dbReference type="Proteomes" id="UP000494270">
    <property type="component" value="Unassembled WGS sequence"/>
</dbReference>
<gene>
    <name evidence="9" type="primary">araN_1</name>
    <name evidence="10" type="ORF">BIFLH664_00015</name>
    <name evidence="9" type="ORF">BIFLH665_00037</name>
    <name evidence="7" type="ORF">BLI009_02180</name>
    <name evidence="8" type="ORF">E6L38_01650</name>
</gene>
<evidence type="ECO:0000313" key="10">
    <source>
        <dbReference type="EMBL" id="VWQ32219.1"/>
    </source>
</evidence>
<dbReference type="Proteomes" id="UP000494179">
    <property type="component" value="Unassembled WGS sequence"/>
</dbReference>
<keyword evidence="4" id="KW-0564">Palmitate</keyword>
<dbReference type="PANTHER" id="PTHR43649:SF33">
    <property type="entry name" value="POLYGALACTURONAN_RHAMNOGALACTURONAN-BINDING PROTEIN YTCQ"/>
    <property type="match status" value="1"/>
</dbReference>
<dbReference type="AlphaFoldDB" id="A0A4S5BDU5"/>
<dbReference type="Gene3D" id="3.40.190.10">
    <property type="entry name" value="Periplasmic binding protein-like II"/>
    <property type="match status" value="1"/>
</dbReference>
<keyword evidence="2 6" id="KW-0732">Signal</keyword>
<evidence type="ECO:0000256" key="3">
    <source>
        <dbReference type="ARBA" id="ARBA00023136"/>
    </source>
</evidence>
<dbReference type="EMBL" id="CABWKI010000001">
    <property type="protein sequence ID" value="VWQ32219.1"/>
    <property type="molecule type" value="Genomic_DNA"/>
</dbReference>